<evidence type="ECO:0000313" key="2">
    <source>
        <dbReference type="Proteomes" id="UP000246991"/>
    </source>
</evidence>
<dbReference type="Proteomes" id="UP000246991">
    <property type="component" value="Unassembled WGS sequence"/>
</dbReference>
<name>A0A317SWN7_9PEZI</name>
<organism evidence="1 2">
    <name type="scientific">Tuber magnatum</name>
    <name type="common">white Piedmont truffle</name>
    <dbReference type="NCBI Taxonomy" id="42249"/>
    <lineage>
        <taxon>Eukaryota</taxon>
        <taxon>Fungi</taxon>
        <taxon>Dikarya</taxon>
        <taxon>Ascomycota</taxon>
        <taxon>Pezizomycotina</taxon>
        <taxon>Pezizomycetes</taxon>
        <taxon>Pezizales</taxon>
        <taxon>Tuberaceae</taxon>
        <taxon>Tuber</taxon>
    </lineage>
</organism>
<dbReference type="EMBL" id="PYWC01000012">
    <property type="protein sequence ID" value="PWW78848.1"/>
    <property type="molecule type" value="Genomic_DNA"/>
</dbReference>
<proteinExistence type="predicted"/>
<protein>
    <submittedName>
        <fullName evidence="1">Uncharacterized protein</fullName>
    </submittedName>
</protein>
<reference evidence="1 2" key="1">
    <citation type="submission" date="2018-03" db="EMBL/GenBank/DDBJ databases">
        <title>Genomes of Pezizomycetes fungi and the evolution of truffles.</title>
        <authorList>
            <person name="Murat C."/>
            <person name="Payen T."/>
            <person name="Noel B."/>
            <person name="Kuo A."/>
            <person name="Martin F.M."/>
        </authorList>
    </citation>
    <scope>NUCLEOTIDE SEQUENCE [LARGE SCALE GENOMIC DNA]</scope>
    <source>
        <strain evidence="1">091103-1</strain>
    </source>
</reference>
<gene>
    <name evidence="1" type="ORF">C7212DRAFT_340393</name>
</gene>
<comment type="caution">
    <text evidence="1">The sequence shown here is derived from an EMBL/GenBank/DDBJ whole genome shotgun (WGS) entry which is preliminary data.</text>
</comment>
<keyword evidence="2" id="KW-1185">Reference proteome</keyword>
<accession>A0A317SWN7</accession>
<dbReference type="OrthoDB" id="5441250at2759"/>
<sequence>MPQSKVRLFCPRTARHENDGDTRWCKHICRFPNAGTFSPEYHTWRNAIQRWMGREGIQSFWQSSVAQWARLQSYALNMEPIASNSRAQYWGNDTPHGRHFTECLNYLLQDVVKKLPQTGKAMMQAIPPATCVPGASAAGNDRLAGPRSVCLWVDIPSVDRPGDPPAPRLDNI</sequence>
<evidence type="ECO:0000313" key="1">
    <source>
        <dbReference type="EMBL" id="PWW78848.1"/>
    </source>
</evidence>
<dbReference type="AlphaFoldDB" id="A0A317SWN7"/>